<feature type="non-terminal residue" evidence="4">
    <location>
        <position position="235"/>
    </location>
</feature>
<dbReference type="GO" id="GO:0003688">
    <property type="term" value="F:DNA replication origin binding"/>
    <property type="evidence" value="ECO:0007669"/>
    <property type="project" value="TreeGrafter"/>
</dbReference>
<dbReference type="Proteomes" id="UP000469452">
    <property type="component" value="Unassembled WGS sequence"/>
</dbReference>
<dbReference type="GO" id="GO:0016887">
    <property type="term" value="F:ATP hydrolysis activity"/>
    <property type="evidence" value="ECO:0007669"/>
    <property type="project" value="InterPro"/>
</dbReference>
<dbReference type="VEuPathDB" id="FungiDB:H257_04122"/>
<evidence type="ECO:0000256" key="2">
    <source>
        <dbReference type="ARBA" id="ARBA00022705"/>
    </source>
</evidence>
<proteinExistence type="inferred from homology"/>
<evidence type="ECO:0000313" key="5">
    <source>
        <dbReference type="Proteomes" id="UP000469452"/>
    </source>
</evidence>
<gene>
    <name evidence="4" type="ORF">AaE_004708</name>
</gene>
<dbReference type="PANTHER" id="PTHR10763:SF26">
    <property type="entry name" value="CELL DIVISION CONTROL PROTEIN 6 HOMOLOG"/>
    <property type="match status" value="1"/>
</dbReference>
<dbReference type="AlphaFoldDB" id="A0A6A5A9V9"/>
<dbReference type="SUPFAM" id="SSF52540">
    <property type="entry name" value="P-loop containing nucleoside triphosphate hydrolases"/>
    <property type="match status" value="1"/>
</dbReference>
<sequence length="235" mass="25396">MVDSMDDGAWRSLQSCVDNAIAGTTKGASMVVSGLPGSGKSTLLRRLAAHVQSRDQQPDAAPRPIHVVQINAMELQSTSLVLRTLARQVAQQANFSTDLDAVAALDAAFGEQPVVTTPFNVGGVMYRCVFLDDVDVLLDGFDDTSLCRLLQWTCAPTSSLVLVATTTAPEMLRMYLDHAVRHGFLQSNDILKMEAVPPCTHDVLYKILSQRVEPSSSTAAVVLMDAMALMYVARK</sequence>
<dbReference type="InterPro" id="IPR050311">
    <property type="entry name" value="ORC1/CDC6"/>
</dbReference>
<dbReference type="GO" id="GO:0033314">
    <property type="term" value="P:mitotic DNA replication checkpoint signaling"/>
    <property type="evidence" value="ECO:0007669"/>
    <property type="project" value="TreeGrafter"/>
</dbReference>
<dbReference type="GO" id="GO:0005634">
    <property type="term" value="C:nucleus"/>
    <property type="evidence" value="ECO:0007669"/>
    <property type="project" value="TreeGrafter"/>
</dbReference>
<name>A0A6A5A9V9_APHAT</name>
<dbReference type="InterPro" id="IPR049945">
    <property type="entry name" value="AAA_22"/>
</dbReference>
<evidence type="ECO:0000256" key="1">
    <source>
        <dbReference type="ARBA" id="ARBA00006184"/>
    </source>
</evidence>
<keyword evidence="2" id="KW-0235">DNA replication</keyword>
<evidence type="ECO:0000313" key="4">
    <source>
        <dbReference type="EMBL" id="KAF0756259.1"/>
    </source>
</evidence>
<comment type="caution">
    <text evidence="4">The sequence shown here is derived from an EMBL/GenBank/DDBJ whole genome shotgun (WGS) entry which is preliminary data.</text>
</comment>
<organism evidence="4 5">
    <name type="scientific">Aphanomyces astaci</name>
    <name type="common">Crayfish plague agent</name>
    <dbReference type="NCBI Taxonomy" id="112090"/>
    <lineage>
        <taxon>Eukaryota</taxon>
        <taxon>Sar</taxon>
        <taxon>Stramenopiles</taxon>
        <taxon>Oomycota</taxon>
        <taxon>Saprolegniomycetes</taxon>
        <taxon>Saprolegniales</taxon>
        <taxon>Verrucalvaceae</taxon>
        <taxon>Aphanomyces</taxon>
    </lineage>
</organism>
<accession>A0A6A5A9V9</accession>
<reference evidence="4 5" key="1">
    <citation type="submission" date="2019-06" db="EMBL/GenBank/DDBJ databases">
        <title>Genomics analysis of Aphanomyces spp. identifies a new class of oomycete effector associated with host adaptation.</title>
        <authorList>
            <person name="Gaulin E."/>
        </authorList>
    </citation>
    <scope>NUCLEOTIDE SEQUENCE [LARGE SCALE GENOMIC DNA]</scope>
    <source>
        <strain evidence="4 5">E</strain>
    </source>
</reference>
<dbReference type="Pfam" id="PF13401">
    <property type="entry name" value="AAA_22"/>
    <property type="match status" value="1"/>
</dbReference>
<dbReference type="EMBL" id="VJMI01010292">
    <property type="protein sequence ID" value="KAF0756259.1"/>
    <property type="molecule type" value="Genomic_DNA"/>
</dbReference>
<evidence type="ECO:0000259" key="3">
    <source>
        <dbReference type="SMART" id="SM00382"/>
    </source>
</evidence>
<feature type="domain" description="AAA+ ATPase" evidence="3">
    <location>
        <begin position="26"/>
        <end position="194"/>
    </location>
</feature>
<dbReference type="GO" id="GO:0006270">
    <property type="term" value="P:DNA replication initiation"/>
    <property type="evidence" value="ECO:0007669"/>
    <property type="project" value="TreeGrafter"/>
</dbReference>
<dbReference type="SMART" id="SM00382">
    <property type="entry name" value="AAA"/>
    <property type="match status" value="1"/>
</dbReference>
<protein>
    <recommendedName>
        <fullName evidence="3">AAA+ ATPase domain-containing protein</fullName>
    </recommendedName>
</protein>
<dbReference type="InterPro" id="IPR003593">
    <property type="entry name" value="AAA+_ATPase"/>
</dbReference>
<dbReference type="InterPro" id="IPR027417">
    <property type="entry name" value="P-loop_NTPase"/>
</dbReference>
<dbReference type="PANTHER" id="PTHR10763">
    <property type="entry name" value="CELL DIVISION CONTROL PROTEIN 6-RELATED"/>
    <property type="match status" value="1"/>
</dbReference>
<dbReference type="Gene3D" id="3.40.50.300">
    <property type="entry name" value="P-loop containing nucleotide triphosphate hydrolases"/>
    <property type="match status" value="1"/>
</dbReference>
<comment type="similarity">
    <text evidence="1">Belongs to the CDC6/cdc18 family.</text>
</comment>